<keyword evidence="5 7" id="KW-0143">Chaperone</keyword>
<evidence type="ECO:0000256" key="6">
    <source>
        <dbReference type="ARBA" id="ARBA00023319"/>
    </source>
</evidence>
<protein>
    <submittedName>
        <fullName evidence="11">Gram-negative pili assembly chaperone domain protein</fullName>
    </submittedName>
</protein>
<feature type="chain" id="PRO_5004522786" evidence="8">
    <location>
        <begin position="20"/>
        <end position="251"/>
    </location>
</feature>
<comment type="caution">
    <text evidence="11">The sequence shown here is derived from an EMBL/GenBank/DDBJ whole genome shotgun (WGS) entry which is preliminary data.</text>
</comment>
<gene>
    <name evidence="11" type="ORF">HMPREF0201_00744</name>
</gene>
<dbReference type="EMBL" id="ATDT01000004">
    <property type="protein sequence ID" value="EPF20144.1"/>
    <property type="molecule type" value="Genomic_DNA"/>
</dbReference>
<dbReference type="PROSITE" id="PS00635">
    <property type="entry name" value="PILI_CHAPERONE"/>
    <property type="match status" value="1"/>
</dbReference>
<dbReference type="InterPro" id="IPR050643">
    <property type="entry name" value="Periplasmic_pilus_chap"/>
</dbReference>
<dbReference type="PANTHER" id="PTHR30251:SF9">
    <property type="entry name" value="CHAPERONE PROTEIN CAF1M"/>
    <property type="match status" value="1"/>
</dbReference>
<dbReference type="InterPro" id="IPR018046">
    <property type="entry name" value="Pili_assmbl_chaperone_CS"/>
</dbReference>
<sequence length="251" mass="27277">MFSLIIGGALLILSANAAADEVVAHTRLFQIKLGASRLIYLPGINDIALAVNNPQDYPVLIQGKAWQEDKKTPAPFIVTPPVSRLEGHQQSRLRVIKAGEFAQDRETLSWLCVAGIPPKNTDVWAQDERERAPSSAVIMNLEVSARQCIKLLVRPPSLSITSREAAGNLAWYKDGKTLVAQNSSPLYVQLASVSIGGLAVPEVTYIPPYSSRTFPVSKEAKGPIKWVVITDEGGRSRAYQSLPELAARPKG</sequence>
<dbReference type="InterPro" id="IPR008962">
    <property type="entry name" value="PapD-like_sf"/>
</dbReference>
<evidence type="ECO:0000256" key="3">
    <source>
        <dbReference type="ARBA" id="ARBA00022729"/>
    </source>
</evidence>
<comment type="similarity">
    <text evidence="2 7">Belongs to the periplasmic pilus chaperone family.</text>
</comment>
<evidence type="ECO:0000259" key="9">
    <source>
        <dbReference type="Pfam" id="PF00345"/>
    </source>
</evidence>
<dbReference type="InterPro" id="IPR001829">
    <property type="entry name" value="Pili_assmbl_chaperone_bac"/>
</dbReference>
<dbReference type="GO" id="GO:0030288">
    <property type="term" value="C:outer membrane-bounded periplasmic space"/>
    <property type="evidence" value="ECO:0007669"/>
    <property type="project" value="InterPro"/>
</dbReference>
<dbReference type="InterPro" id="IPR016147">
    <property type="entry name" value="Pili_assmbl_chaperone_N"/>
</dbReference>
<evidence type="ECO:0000259" key="10">
    <source>
        <dbReference type="Pfam" id="PF02753"/>
    </source>
</evidence>
<dbReference type="Gene3D" id="2.60.40.10">
    <property type="entry name" value="Immunoglobulins"/>
    <property type="match status" value="2"/>
</dbReference>
<feature type="domain" description="Pili assembly chaperone N-terminal" evidence="9">
    <location>
        <begin position="31"/>
        <end position="158"/>
    </location>
</feature>
<dbReference type="HOGENOM" id="CLU_070768_2_2_6"/>
<dbReference type="RefSeq" id="WP_016535083.1">
    <property type="nucleotide sequence ID" value="NZ_KE161030.1"/>
</dbReference>
<dbReference type="SUPFAM" id="SSF49354">
    <property type="entry name" value="PapD-like"/>
    <property type="match status" value="1"/>
</dbReference>
<dbReference type="STRING" id="566551.HMPREF0201_00744"/>
<dbReference type="InterPro" id="IPR016148">
    <property type="entry name" value="Pili_assmbl_chaperone_C"/>
</dbReference>
<dbReference type="Pfam" id="PF00345">
    <property type="entry name" value="PapD_N"/>
    <property type="match status" value="1"/>
</dbReference>
<evidence type="ECO:0000256" key="7">
    <source>
        <dbReference type="RuleBase" id="RU003918"/>
    </source>
</evidence>
<reference evidence="11" key="1">
    <citation type="submission" date="2013-04" db="EMBL/GenBank/DDBJ databases">
        <authorList>
            <person name="Weinstock G."/>
            <person name="Sodergren E."/>
            <person name="Lobos E.A."/>
            <person name="Fulton L."/>
            <person name="Fulton R."/>
            <person name="Courtney L."/>
            <person name="Fronick C."/>
            <person name="O'Laughlin M."/>
            <person name="Godfrey J."/>
            <person name="Wilson R.M."/>
            <person name="Miner T."/>
            <person name="Farmer C."/>
            <person name="Delehaunty K."/>
            <person name="Cordes M."/>
            <person name="Minx P."/>
            <person name="Tomlinson C."/>
            <person name="Chen J."/>
            <person name="Wollam A."/>
            <person name="Pepin K.H."/>
            <person name="Palsikar V.B."/>
            <person name="Zhang X."/>
            <person name="Suruliraj S."/>
            <person name="Perna N.T."/>
            <person name="Plunkett G."/>
            <person name="Warren W."/>
            <person name="Mitreva M."/>
            <person name="Mardis E.R."/>
            <person name="Wilson R.K."/>
        </authorList>
    </citation>
    <scope>NUCLEOTIDE SEQUENCE [LARGE SCALE GENOMIC DNA]</scope>
    <source>
        <strain evidence="11">DSM 4568</strain>
    </source>
</reference>
<dbReference type="Proteomes" id="UP000014585">
    <property type="component" value="Unassembled WGS sequence"/>
</dbReference>
<evidence type="ECO:0000256" key="1">
    <source>
        <dbReference type="ARBA" id="ARBA00004418"/>
    </source>
</evidence>
<comment type="subcellular location">
    <subcellularLocation>
        <location evidence="1 7">Periplasm</location>
    </subcellularLocation>
</comment>
<dbReference type="PATRIC" id="fig|566551.4.peg.680"/>
<dbReference type="PANTHER" id="PTHR30251">
    <property type="entry name" value="PILUS ASSEMBLY CHAPERONE"/>
    <property type="match status" value="1"/>
</dbReference>
<keyword evidence="6" id="KW-0393">Immunoglobulin domain</keyword>
<dbReference type="InterPro" id="IPR036316">
    <property type="entry name" value="Pili_assmbl_chap_C_dom_sf"/>
</dbReference>
<accession>S3K501</accession>
<dbReference type="SUPFAM" id="SSF49584">
    <property type="entry name" value="Periplasmic chaperone C-domain"/>
    <property type="match status" value="1"/>
</dbReference>
<evidence type="ECO:0000313" key="11">
    <source>
        <dbReference type="EMBL" id="EPF20144.1"/>
    </source>
</evidence>
<organism evidence="11">
    <name type="scientific">Cedecea davisae DSM 4568</name>
    <dbReference type="NCBI Taxonomy" id="566551"/>
    <lineage>
        <taxon>Bacteria</taxon>
        <taxon>Pseudomonadati</taxon>
        <taxon>Pseudomonadota</taxon>
        <taxon>Gammaproteobacteria</taxon>
        <taxon>Enterobacterales</taxon>
        <taxon>Enterobacteriaceae</taxon>
        <taxon>Cedecea</taxon>
    </lineage>
</organism>
<evidence type="ECO:0000256" key="4">
    <source>
        <dbReference type="ARBA" id="ARBA00022764"/>
    </source>
</evidence>
<keyword evidence="3 8" id="KW-0732">Signal</keyword>
<dbReference type="GO" id="GO:0071555">
    <property type="term" value="P:cell wall organization"/>
    <property type="evidence" value="ECO:0007669"/>
    <property type="project" value="InterPro"/>
</dbReference>
<evidence type="ECO:0000256" key="8">
    <source>
        <dbReference type="SAM" id="SignalP"/>
    </source>
</evidence>
<feature type="signal peptide" evidence="8">
    <location>
        <begin position="1"/>
        <end position="19"/>
    </location>
</feature>
<keyword evidence="4" id="KW-0574">Periplasm</keyword>
<name>S3K501_9ENTR</name>
<evidence type="ECO:0000256" key="2">
    <source>
        <dbReference type="ARBA" id="ARBA00007399"/>
    </source>
</evidence>
<evidence type="ECO:0000256" key="5">
    <source>
        <dbReference type="ARBA" id="ARBA00023186"/>
    </source>
</evidence>
<dbReference type="InterPro" id="IPR013783">
    <property type="entry name" value="Ig-like_fold"/>
</dbReference>
<dbReference type="AlphaFoldDB" id="S3K501"/>
<dbReference type="PRINTS" id="PR00969">
    <property type="entry name" value="CHAPERONPILI"/>
</dbReference>
<feature type="domain" description="Pili assembly chaperone C-terminal" evidence="10">
    <location>
        <begin position="181"/>
        <end position="236"/>
    </location>
</feature>
<dbReference type="Pfam" id="PF02753">
    <property type="entry name" value="PapD_C"/>
    <property type="match status" value="1"/>
</dbReference>
<proteinExistence type="inferred from homology"/>